<proteinExistence type="predicted"/>
<comment type="caution">
    <text evidence="1">The sequence shown here is derived from an EMBL/GenBank/DDBJ whole genome shotgun (WGS) entry which is preliminary data.</text>
</comment>
<reference evidence="1 2" key="1">
    <citation type="submission" date="2022-04" db="EMBL/GenBank/DDBJ databases">
        <authorList>
            <person name="Grouzdev D.S."/>
            <person name="Pantiukh K.S."/>
            <person name="Krutkina M.S."/>
        </authorList>
    </citation>
    <scope>NUCLEOTIDE SEQUENCE [LARGE SCALE GENOMIC DNA]</scope>
    <source>
        <strain evidence="1 2">6x-1</strain>
    </source>
</reference>
<organism evidence="1 2">
    <name type="scientific">Ancylobacter crimeensis</name>
    <dbReference type="NCBI Taxonomy" id="2579147"/>
    <lineage>
        <taxon>Bacteria</taxon>
        <taxon>Pseudomonadati</taxon>
        <taxon>Pseudomonadota</taxon>
        <taxon>Alphaproteobacteria</taxon>
        <taxon>Hyphomicrobiales</taxon>
        <taxon>Xanthobacteraceae</taxon>
        <taxon>Ancylobacter</taxon>
    </lineage>
</organism>
<dbReference type="Proteomes" id="UP001203284">
    <property type="component" value="Unassembled WGS sequence"/>
</dbReference>
<accession>A0ABT0D9H5</accession>
<sequence length="94" mass="10152">MEPNLIDASEAGTPLIPSLRVRAGRAMFDLHTLEEALAFASVNPHPKGDYDGLIRRLQAADTPDEIVEASNAFQWWAETNQILVGPEAALTAAP</sequence>
<protein>
    <submittedName>
        <fullName evidence="1">Uncharacterized protein</fullName>
    </submittedName>
</protein>
<dbReference type="EMBL" id="JALKCH010000004">
    <property type="protein sequence ID" value="MCK0196605.1"/>
    <property type="molecule type" value="Genomic_DNA"/>
</dbReference>
<keyword evidence="2" id="KW-1185">Reference proteome</keyword>
<dbReference type="RefSeq" id="WP_247027863.1">
    <property type="nucleotide sequence ID" value="NZ_JALKCH010000004.1"/>
</dbReference>
<evidence type="ECO:0000313" key="1">
    <source>
        <dbReference type="EMBL" id="MCK0196605.1"/>
    </source>
</evidence>
<name>A0ABT0D9H5_9HYPH</name>
<gene>
    <name evidence="1" type="ORF">MWN34_06720</name>
</gene>
<evidence type="ECO:0000313" key="2">
    <source>
        <dbReference type="Proteomes" id="UP001203284"/>
    </source>
</evidence>